<evidence type="ECO:0000259" key="5">
    <source>
        <dbReference type="Pfam" id="PF20511"/>
    </source>
</evidence>
<feature type="domain" description="Phosphomannose isomerase type I catalytic" evidence="5">
    <location>
        <begin position="8"/>
        <end position="119"/>
    </location>
</feature>
<name>A0ABS3JC76_9BACT</name>
<dbReference type="PANTHER" id="PTHR42742:SF3">
    <property type="entry name" value="FRUCTOKINASE"/>
    <property type="match status" value="1"/>
</dbReference>
<dbReference type="CDD" id="cd07010">
    <property type="entry name" value="cupin_PMI_type_I_N_bac"/>
    <property type="match status" value="1"/>
</dbReference>
<dbReference type="InterPro" id="IPR011051">
    <property type="entry name" value="RmlC_Cupin_sf"/>
</dbReference>
<dbReference type="Pfam" id="PF21621">
    <property type="entry name" value="MPI_cupin_dom"/>
    <property type="match status" value="1"/>
</dbReference>
<dbReference type="InterPro" id="IPR051804">
    <property type="entry name" value="Carb_Metab_Reg_Kinase/Isom"/>
</dbReference>
<protein>
    <recommendedName>
        <fullName evidence="3">Phosphohexomutase</fullName>
    </recommendedName>
    <alternativeName>
        <fullName evidence="4">Phosphomannose isomerase</fullName>
    </alternativeName>
</protein>
<keyword evidence="2" id="KW-0862">Zinc</keyword>
<accession>A0ABS3JC76</accession>
<reference evidence="7 8" key="1">
    <citation type="submission" date="2021-03" db="EMBL/GenBank/DDBJ databases">
        <title>Fibrella sp. HMF5405 genome sequencing and assembly.</title>
        <authorList>
            <person name="Kang H."/>
            <person name="Kim H."/>
            <person name="Bae S."/>
            <person name="Joh K."/>
        </authorList>
    </citation>
    <scope>NUCLEOTIDE SEQUENCE [LARGE SCALE GENOMIC DNA]</scope>
    <source>
        <strain evidence="7 8">HMF5405</strain>
    </source>
</reference>
<dbReference type="PIRSF" id="PIRSF036894">
    <property type="entry name" value="PMI_Firm_short"/>
    <property type="match status" value="1"/>
</dbReference>
<keyword evidence="7" id="KW-0413">Isomerase</keyword>
<evidence type="ECO:0000256" key="2">
    <source>
        <dbReference type="ARBA" id="ARBA00022833"/>
    </source>
</evidence>
<dbReference type="EMBL" id="JAFMYW010000001">
    <property type="protein sequence ID" value="MBO0947056.1"/>
    <property type="molecule type" value="Genomic_DNA"/>
</dbReference>
<organism evidence="7 8">
    <name type="scientific">Fibrella forsythiae</name>
    <dbReference type="NCBI Taxonomy" id="2817061"/>
    <lineage>
        <taxon>Bacteria</taxon>
        <taxon>Pseudomonadati</taxon>
        <taxon>Bacteroidota</taxon>
        <taxon>Cytophagia</taxon>
        <taxon>Cytophagales</taxon>
        <taxon>Spirosomataceae</taxon>
        <taxon>Fibrella</taxon>
    </lineage>
</organism>
<dbReference type="Proteomes" id="UP000664628">
    <property type="component" value="Unassembled WGS sequence"/>
</dbReference>
<keyword evidence="8" id="KW-1185">Reference proteome</keyword>
<evidence type="ECO:0000313" key="8">
    <source>
        <dbReference type="Proteomes" id="UP000664628"/>
    </source>
</evidence>
<comment type="caution">
    <text evidence="7">The sequence shown here is derived from an EMBL/GenBank/DDBJ whole genome shotgun (WGS) entry which is preliminary data.</text>
</comment>
<dbReference type="InterPro" id="IPR014710">
    <property type="entry name" value="RmlC-like_jellyroll"/>
</dbReference>
<feature type="domain" description="Mannose-6-phosphate isomerase cupin" evidence="6">
    <location>
        <begin position="250"/>
        <end position="325"/>
    </location>
</feature>
<evidence type="ECO:0000256" key="3">
    <source>
        <dbReference type="ARBA" id="ARBA00029741"/>
    </source>
</evidence>
<proteinExistence type="predicted"/>
<dbReference type="Gene3D" id="2.60.120.10">
    <property type="entry name" value="Jelly Rolls"/>
    <property type="match status" value="2"/>
</dbReference>
<dbReference type="InterPro" id="IPR014628">
    <property type="entry name" value="Man6P_isomerase_Firm_short"/>
</dbReference>
<dbReference type="InterPro" id="IPR046457">
    <property type="entry name" value="PMI_typeI_cat"/>
</dbReference>
<gene>
    <name evidence="7" type="ORF">J2I46_00570</name>
</gene>
<dbReference type="SUPFAM" id="SSF51182">
    <property type="entry name" value="RmlC-like cupins"/>
    <property type="match status" value="1"/>
</dbReference>
<dbReference type="RefSeq" id="WP_207326978.1">
    <property type="nucleotide sequence ID" value="NZ_JAFMYW010000001.1"/>
</dbReference>
<dbReference type="PANTHER" id="PTHR42742">
    <property type="entry name" value="TRANSCRIPTIONAL REPRESSOR MPRA"/>
    <property type="match status" value="1"/>
</dbReference>
<sequence length="330" mass="36743">MLYPLTFTPLFKDKIWGGHKIKSVLGKEFPTGPDGPLPNCGETWEISGVPGNISVVKEGTLVGESLQAVLERFGPELVGKHVYERYGNEFPLLVKFIDANDDLSIQVHPNDELAHKRHNSFGKTEMWYIMQADPGAALNSGFNREVTKDEYVNAVADNTITDILNIEEAHPGDVFFLPAGRVHYIGKGLLLAEIQQTSDITYRIYDFDRKDDKGNLRELHTELAVDAIDYTYHADYKTHYEHKLNEGVNAVTSDYFVTNVLRFNEEVLHDYTHLDSFVILVCVEGSLTIQATGGYSVALKMGECALIPASVTSVTLVPNGSMTVLESYVP</sequence>
<dbReference type="InterPro" id="IPR049071">
    <property type="entry name" value="MPI_cupin_dom"/>
</dbReference>
<dbReference type="Pfam" id="PF20511">
    <property type="entry name" value="PMI_typeI_cat"/>
    <property type="match status" value="1"/>
</dbReference>
<evidence type="ECO:0000259" key="6">
    <source>
        <dbReference type="Pfam" id="PF21621"/>
    </source>
</evidence>
<keyword evidence="1" id="KW-0479">Metal-binding</keyword>
<evidence type="ECO:0000256" key="4">
    <source>
        <dbReference type="ARBA" id="ARBA00030762"/>
    </source>
</evidence>
<evidence type="ECO:0000256" key="1">
    <source>
        <dbReference type="ARBA" id="ARBA00022723"/>
    </source>
</evidence>
<dbReference type="GO" id="GO:0016853">
    <property type="term" value="F:isomerase activity"/>
    <property type="evidence" value="ECO:0007669"/>
    <property type="project" value="UniProtKB-KW"/>
</dbReference>
<evidence type="ECO:0000313" key="7">
    <source>
        <dbReference type="EMBL" id="MBO0947056.1"/>
    </source>
</evidence>